<evidence type="ECO:0000313" key="2">
    <source>
        <dbReference type="Proteomes" id="UP000502894"/>
    </source>
</evidence>
<dbReference type="RefSeq" id="WP_173236853.1">
    <property type="nucleotide sequence ID" value="NZ_AP022839.1"/>
</dbReference>
<organism evidence="1 2">
    <name type="scientific">Legionella antarctica</name>
    <dbReference type="NCBI Taxonomy" id="2708020"/>
    <lineage>
        <taxon>Bacteria</taxon>
        <taxon>Pseudomonadati</taxon>
        <taxon>Pseudomonadota</taxon>
        <taxon>Gammaproteobacteria</taxon>
        <taxon>Legionellales</taxon>
        <taxon>Legionellaceae</taxon>
        <taxon>Legionella</taxon>
    </lineage>
</organism>
<proteinExistence type="predicted"/>
<sequence length="214" mass="24213">MSIAKLCADQLRAISNNYGVKLKSSHAHELVAAFFGYRSKAALLSDTLSSIENISRAQIFVLIPSAFTEERRKCLVDLPFDLPDTNTLGKEMFTFLVTQKMLVSNSFPSWVHLSEALSKDYLQKNGHLILPSNFGPFEKARNIFNKPLYEFNPKIETTDNGIKLTVFNRYYDSSHIHFQPIDVVLTITLQRIAGHFGYAKPEISLIDISSQPVR</sequence>
<keyword evidence="2" id="KW-1185">Reference proteome</keyword>
<gene>
    <name evidence="1" type="primary">atc1</name>
    <name evidence="1" type="ORF">TUM19329_15520</name>
</gene>
<accession>A0A6F8T3Z9</accession>
<dbReference type="AlphaFoldDB" id="A0A6F8T3Z9"/>
<protein>
    <submittedName>
        <fullName evidence="1">Uncharacterized protein</fullName>
    </submittedName>
</protein>
<dbReference type="Proteomes" id="UP000502894">
    <property type="component" value="Chromosome"/>
</dbReference>
<reference evidence="1" key="1">
    <citation type="journal article" date="2020" name="Microbiol. Resour. Announc.">
        <title>Complete Genome Sequence of Novel Psychrotolerant Legionella Strain TUM19329, Isolated from Antarctic Lake Sediment.</title>
        <authorList>
            <person name="Shimada S."/>
            <person name="Nakai R."/>
            <person name="Aoki K."/>
            <person name="Shimoeda N."/>
            <person name="Ohno G."/>
            <person name="Miyazaki Y."/>
            <person name="Kudoh S."/>
            <person name="Imura S."/>
            <person name="Watanabe K."/>
            <person name="Ishii Y."/>
            <person name="Tateda K."/>
        </authorList>
    </citation>
    <scope>NUCLEOTIDE SEQUENCE [LARGE SCALE GENOMIC DNA]</scope>
    <source>
        <strain evidence="1">TUM19329</strain>
    </source>
</reference>
<name>A0A6F8T3Z9_9GAMM</name>
<evidence type="ECO:0000313" key="1">
    <source>
        <dbReference type="EMBL" id="BCA95191.1"/>
    </source>
</evidence>
<dbReference type="KEGG" id="lant:TUM19329_15520"/>
<dbReference type="EMBL" id="AP022839">
    <property type="protein sequence ID" value="BCA95191.1"/>
    <property type="molecule type" value="Genomic_DNA"/>
</dbReference>